<dbReference type="Proteomes" id="UP000576152">
    <property type="component" value="Unassembled WGS sequence"/>
</dbReference>
<dbReference type="PROSITE" id="PS00571">
    <property type="entry name" value="AMIDASES"/>
    <property type="match status" value="1"/>
</dbReference>
<dbReference type="EC" id="6.3.5.6" evidence="2"/>
<name>A0ABR6HKT2_9RHOB</name>
<dbReference type="GO" id="GO:0050566">
    <property type="term" value="F:asparaginyl-tRNA synthase (glutamine-hydrolyzing) activity"/>
    <property type="evidence" value="ECO:0007669"/>
    <property type="project" value="UniProtKB-EC"/>
</dbReference>
<dbReference type="PANTHER" id="PTHR11895:SF176">
    <property type="entry name" value="AMIDASE AMID-RELATED"/>
    <property type="match status" value="1"/>
</dbReference>
<dbReference type="Pfam" id="PF01425">
    <property type="entry name" value="Amidase"/>
    <property type="match status" value="1"/>
</dbReference>
<proteinExistence type="predicted"/>
<dbReference type="InterPro" id="IPR023631">
    <property type="entry name" value="Amidase_dom"/>
</dbReference>
<dbReference type="EC" id="6.3.5.7" evidence="2"/>
<evidence type="ECO:0000259" key="1">
    <source>
        <dbReference type="Pfam" id="PF01425"/>
    </source>
</evidence>
<dbReference type="InterPro" id="IPR020556">
    <property type="entry name" value="Amidase_CS"/>
</dbReference>
<dbReference type="RefSeq" id="WP_183469957.1">
    <property type="nucleotide sequence ID" value="NZ_JACIBX010000002.1"/>
</dbReference>
<accession>A0ABR6HKT2</accession>
<evidence type="ECO:0000313" key="3">
    <source>
        <dbReference type="Proteomes" id="UP000576152"/>
    </source>
</evidence>
<dbReference type="GO" id="GO:0050567">
    <property type="term" value="F:glutaminyl-tRNA synthase (glutamine-hydrolyzing) activity"/>
    <property type="evidence" value="ECO:0007669"/>
    <property type="project" value="UniProtKB-EC"/>
</dbReference>
<dbReference type="SUPFAM" id="SSF75304">
    <property type="entry name" value="Amidase signature (AS) enzymes"/>
    <property type="match status" value="1"/>
</dbReference>
<organism evidence="2 3">
    <name type="scientific">Limimaricola variabilis</name>
    <dbReference type="NCBI Taxonomy" id="1492771"/>
    <lineage>
        <taxon>Bacteria</taxon>
        <taxon>Pseudomonadati</taxon>
        <taxon>Pseudomonadota</taxon>
        <taxon>Alphaproteobacteria</taxon>
        <taxon>Rhodobacterales</taxon>
        <taxon>Paracoccaceae</taxon>
        <taxon>Limimaricola</taxon>
    </lineage>
</organism>
<comment type="caution">
    <text evidence="2">The sequence shown here is derived from an EMBL/GenBank/DDBJ whole genome shotgun (WGS) entry which is preliminary data.</text>
</comment>
<keyword evidence="2" id="KW-0436">Ligase</keyword>
<dbReference type="InterPro" id="IPR000120">
    <property type="entry name" value="Amidase"/>
</dbReference>
<dbReference type="PANTHER" id="PTHR11895">
    <property type="entry name" value="TRANSAMIDASE"/>
    <property type="match status" value="1"/>
</dbReference>
<dbReference type="InterPro" id="IPR036928">
    <property type="entry name" value="AS_sf"/>
</dbReference>
<gene>
    <name evidence="2" type="ORF">FHS00_000719</name>
</gene>
<sequence>MDEWRSMGAAALGRGIAAGEIDPVALAQVFLDAIAAHPDSARIYARTTPERAMAEAEAARERARGGRRLGPLDGVPLSWKDLFDSAGCGTEAGTRLMAGRVPARDAEVLARATAAGTVCLGKTHMTEIAFSGLGINPRTATPPNLFDADAAPGGSSSGAATSVAHGLAPLAIGSDTGGSVRVPSVWNGLVGLKPTHGALPLAGAVPLCGRFDTVGPLARSVEDANLALAAMGGPSADLRGARLDGARLLVIDTIVMQELDPTVSRSFDAALSRLDAAGAEIVRRSHPALEEAYALAGALYTAEAWAWWRERIEADTAALYPPILDRVRAGQGVSAADWIAGWDRLHALRRDYATATAGFDAVICPGVAITPPKVAPLLEDAEAFRDTNLKTLRNTRLANLMGLCSAALPAGDPGCGLLLNGAAGQDARLWRLAAAVEAALA</sequence>
<dbReference type="Gene3D" id="3.90.1300.10">
    <property type="entry name" value="Amidase signature (AS) domain"/>
    <property type="match status" value="1"/>
</dbReference>
<protein>
    <submittedName>
        <fullName evidence="2">Aspartyl-tRNA(Asn)/glutamyl-tRNA(Gln) amidotransferase subunit A</fullName>
        <ecNumber evidence="2">6.3.5.6</ecNumber>
        <ecNumber evidence="2">6.3.5.7</ecNumber>
    </submittedName>
</protein>
<dbReference type="EMBL" id="JACIBX010000002">
    <property type="protein sequence ID" value="MBB3711157.1"/>
    <property type="molecule type" value="Genomic_DNA"/>
</dbReference>
<evidence type="ECO:0000313" key="2">
    <source>
        <dbReference type="EMBL" id="MBB3711157.1"/>
    </source>
</evidence>
<reference evidence="2 3" key="1">
    <citation type="submission" date="2020-08" db="EMBL/GenBank/DDBJ databases">
        <title>Genomic Encyclopedia of Type Strains, Phase III (KMG-III): the genomes of soil and plant-associated and newly described type strains.</title>
        <authorList>
            <person name="Whitman W."/>
        </authorList>
    </citation>
    <scope>NUCLEOTIDE SEQUENCE [LARGE SCALE GENOMIC DNA]</scope>
    <source>
        <strain evidence="2 3">CECT 8572</strain>
    </source>
</reference>
<feature type="domain" description="Amidase" evidence="1">
    <location>
        <begin position="28"/>
        <end position="429"/>
    </location>
</feature>
<keyword evidence="3" id="KW-1185">Reference proteome</keyword>